<dbReference type="Proteomes" id="UP000593571">
    <property type="component" value="Unassembled WGS sequence"/>
</dbReference>
<name>A0A7J8BRV0_ROUAE</name>
<evidence type="ECO:0000313" key="2">
    <source>
        <dbReference type="Proteomes" id="UP000593571"/>
    </source>
</evidence>
<sequence length="195" mass="20779">MKPFGTKQFIGGWQTVLAISGSFGALDRHSFPPLANVRPRRVSVSAGREVCGPQRVLRAARSREGWGGRRPGDGHPKGPLCGGAVGCRQAQGPFSIKVVFSEGAVRRTDTPPAARAGSEGQELARRCRGAWGLCPTRARAFPRALTVAWRQGLVTRVSGGWALRHQVAGEWPVAQEGETGAEGGSSVLDWGCERL</sequence>
<keyword evidence="2" id="KW-1185">Reference proteome</keyword>
<reference evidence="1 2" key="1">
    <citation type="journal article" date="2020" name="Nature">
        <title>Six reference-quality genomes reveal evolution of bat adaptations.</title>
        <authorList>
            <person name="Jebb D."/>
            <person name="Huang Z."/>
            <person name="Pippel M."/>
            <person name="Hughes G.M."/>
            <person name="Lavrichenko K."/>
            <person name="Devanna P."/>
            <person name="Winkler S."/>
            <person name="Jermiin L.S."/>
            <person name="Skirmuntt E.C."/>
            <person name="Katzourakis A."/>
            <person name="Burkitt-Gray L."/>
            <person name="Ray D.A."/>
            <person name="Sullivan K.A.M."/>
            <person name="Roscito J.G."/>
            <person name="Kirilenko B.M."/>
            <person name="Davalos L.M."/>
            <person name="Corthals A.P."/>
            <person name="Power M.L."/>
            <person name="Jones G."/>
            <person name="Ransome R.D."/>
            <person name="Dechmann D.K.N."/>
            <person name="Locatelli A.G."/>
            <person name="Puechmaille S.J."/>
            <person name="Fedrigo O."/>
            <person name="Jarvis E.D."/>
            <person name="Hiller M."/>
            <person name="Vernes S.C."/>
            <person name="Myers E.W."/>
            <person name="Teeling E.C."/>
        </authorList>
    </citation>
    <scope>NUCLEOTIDE SEQUENCE [LARGE SCALE GENOMIC DNA]</scope>
    <source>
        <strain evidence="1">MRouAeg1</strain>
        <tissue evidence="1">Muscle</tissue>
    </source>
</reference>
<evidence type="ECO:0000313" key="1">
    <source>
        <dbReference type="EMBL" id="KAF6401392.1"/>
    </source>
</evidence>
<proteinExistence type="predicted"/>
<organism evidence="1 2">
    <name type="scientific">Rousettus aegyptiacus</name>
    <name type="common">Egyptian fruit bat</name>
    <name type="synonym">Pteropus aegyptiacus</name>
    <dbReference type="NCBI Taxonomy" id="9407"/>
    <lineage>
        <taxon>Eukaryota</taxon>
        <taxon>Metazoa</taxon>
        <taxon>Chordata</taxon>
        <taxon>Craniata</taxon>
        <taxon>Vertebrata</taxon>
        <taxon>Euteleostomi</taxon>
        <taxon>Mammalia</taxon>
        <taxon>Eutheria</taxon>
        <taxon>Laurasiatheria</taxon>
        <taxon>Chiroptera</taxon>
        <taxon>Yinpterochiroptera</taxon>
        <taxon>Pteropodoidea</taxon>
        <taxon>Pteropodidae</taxon>
        <taxon>Rousettinae</taxon>
        <taxon>Rousettus</taxon>
    </lineage>
</organism>
<dbReference type="AlphaFoldDB" id="A0A7J8BRV0"/>
<protein>
    <submittedName>
        <fullName evidence="1">Uncharacterized protein</fullName>
    </submittedName>
</protein>
<dbReference type="EMBL" id="JACASE010000016">
    <property type="protein sequence ID" value="KAF6401392.1"/>
    <property type="molecule type" value="Genomic_DNA"/>
</dbReference>
<gene>
    <name evidence="1" type="ORF">HJG63_009502</name>
</gene>
<accession>A0A7J8BRV0</accession>
<comment type="caution">
    <text evidence="1">The sequence shown here is derived from an EMBL/GenBank/DDBJ whole genome shotgun (WGS) entry which is preliminary data.</text>
</comment>